<keyword evidence="1 2" id="KW-0238">DNA-binding</keyword>
<feature type="DNA-binding region" description="H-T-H motif" evidence="2">
    <location>
        <begin position="40"/>
        <end position="59"/>
    </location>
</feature>
<dbReference type="InterPro" id="IPR001647">
    <property type="entry name" value="HTH_TetR"/>
</dbReference>
<evidence type="ECO:0000256" key="1">
    <source>
        <dbReference type="ARBA" id="ARBA00023125"/>
    </source>
</evidence>
<dbReference type="Proteomes" id="UP000092668">
    <property type="component" value="Unassembled WGS sequence"/>
</dbReference>
<dbReference type="InterPro" id="IPR050109">
    <property type="entry name" value="HTH-type_TetR-like_transc_reg"/>
</dbReference>
<dbReference type="Proteomes" id="UP000466523">
    <property type="component" value="Unassembled WGS sequence"/>
</dbReference>
<dbReference type="Gene3D" id="1.10.357.10">
    <property type="entry name" value="Tetracycline Repressor, domain 2"/>
    <property type="match status" value="1"/>
</dbReference>
<dbReference type="OrthoDB" id="4550691at2"/>
<dbReference type="PROSITE" id="PS50977">
    <property type="entry name" value="HTH_TETR_2"/>
    <property type="match status" value="1"/>
</dbReference>
<comment type="caution">
    <text evidence="5">The sequence shown here is derived from an EMBL/GenBank/DDBJ whole genome shotgun (WGS) entry which is preliminary data.</text>
</comment>
<evidence type="ECO:0000313" key="8">
    <source>
        <dbReference type="Proteomes" id="UP000192713"/>
    </source>
</evidence>
<dbReference type="GO" id="GO:0000976">
    <property type="term" value="F:transcription cis-regulatory region binding"/>
    <property type="evidence" value="ECO:0007669"/>
    <property type="project" value="TreeGrafter"/>
</dbReference>
<dbReference type="Pfam" id="PF00440">
    <property type="entry name" value="TetR_N"/>
    <property type="match status" value="1"/>
</dbReference>
<dbReference type="PANTHER" id="PTHR30055:SF226">
    <property type="entry name" value="HTH-TYPE TRANSCRIPTIONAL REGULATOR PKSA"/>
    <property type="match status" value="1"/>
</dbReference>
<reference evidence="4 9" key="3">
    <citation type="submission" date="2020-01" db="EMBL/GenBank/DDBJ databases">
        <authorList>
            <person name="Sanchez-Estrada R."/>
            <person name="Gonzalez-Y-Merchand J.A."/>
            <person name="Rivera-Gutierrez S."/>
        </authorList>
    </citation>
    <scope>NUCLEOTIDE SEQUENCE [LARGE SCALE GENOMIC DNA]</scope>
    <source>
        <strain evidence="4 9">CST 7247</strain>
    </source>
</reference>
<evidence type="ECO:0000313" key="4">
    <source>
        <dbReference type="EMBL" id="NDJ87802.1"/>
    </source>
</evidence>
<name>A0A1B8SGY1_9MYCO</name>
<dbReference type="Proteomes" id="UP000192713">
    <property type="component" value="Unassembled WGS sequence"/>
</dbReference>
<dbReference type="EMBL" id="LFOE01000010">
    <property type="protein sequence ID" value="OBY31975.1"/>
    <property type="molecule type" value="Genomic_DNA"/>
</dbReference>
<dbReference type="RefSeq" id="WP_029248986.1">
    <property type="nucleotide sequence ID" value="NZ_JAACYR010000003.1"/>
</dbReference>
<reference evidence="6 8" key="2">
    <citation type="submission" date="2017-02" db="EMBL/GenBank/DDBJ databases">
        <title>The new phylogeny of genus Mycobacterium.</title>
        <authorList>
            <person name="Tortoli E."/>
            <person name="Trovato A."/>
            <person name="Cirillo D.M."/>
        </authorList>
    </citation>
    <scope>NUCLEOTIDE SEQUENCE [LARGE SCALE GENOMIC DNA]</scope>
    <source>
        <strain evidence="6 8">DSM 45093</strain>
    </source>
</reference>
<evidence type="ECO:0000313" key="6">
    <source>
        <dbReference type="EMBL" id="ORA79341.1"/>
    </source>
</evidence>
<protein>
    <submittedName>
        <fullName evidence="5 6">Transcriptional regulator</fullName>
    </submittedName>
    <submittedName>
        <fullName evidence="4">TetR/AcrR family transcriptional regulator</fullName>
    </submittedName>
</protein>
<dbReference type="GO" id="GO:0003700">
    <property type="term" value="F:DNA-binding transcription factor activity"/>
    <property type="evidence" value="ECO:0007669"/>
    <property type="project" value="TreeGrafter"/>
</dbReference>
<evidence type="ECO:0000313" key="5">
    <source>
        <dbReference type="EMBL" id="OBY31975.1"/>
    </source>
</evidence>
<dbReference type="SUPFAM" id="SSF48498">
    <property type="entry name" value="Tetracyclin repressor-like, C-terminal domain"/>
    <property type="match status" value="1"/>
</dbReference>
<evidence type="ECO:0000313" key="9">
    <source>
        <dbReference type="Proteomes" id="UP000466523"/>
    </source>
</evidence>
<feature type="domain" description="HTH tetR-type" evidence="3">
    <location>
        <begin position="17"/>
        <end position="77"/>
    </location>
</feature>
<evidence type="ECO:0000259" key="3">
    <source>
        <dbReference type="PROSITE" id="PS50977"/>
    </source>
</evidence>
<keyword evidence="7" id="KW-1185">Reference proteome</keyword>
<gene>
    <name evidence="5" type="ORF">ACT18_09595</name>
    <name evidence="6" type="ORF">BST28_12200</name>
    <name evidence="4" type="ORF">GWR20_01305</name>
</gene>
<evidence type="ECO:0000313" key="7">
    <source>
        <dbReference type="Proteomes" id="UP000092668"/>
    </source>
</evidence>
<dbReference type="InterPro" id="IPR009057">
    <property type="entry name" value="Homeodomain-like_sf"/>
</dbReference>
<dbReference type="PATRIC" id="fig|354243.3.peg.1992"/>
<dbReference type="InterPro" id="IPR036271">
    <property type="entry name" value="Tet_transcr_reg_TetR-rel_C_sf"/>
</dbReference>
<sequence length="205" mass="22414">MPEPAPHRSRAEHLGPHRRRPQVLDAALEIAAEHGIAGVTMAAIAERIGVTRPVVYACYDGRGEVLAALLDRETELMLTSLLAALPPQRASSVEDRFVAGFCAFLSTVRERPASWRIIFTADQDPVLAAAVVSGRARLTERVATVMRPLLESREQSDRTLAALTEVFLAICEAAARMLLDAEQQWTPESLAEIVGRAAYRTFEIG</sequence>
<proteinExistence type="predicted"/>
<dbReference type="AlphaFoldDB" id="A0A1B8SGY1"/>
<dbReference type="EMBL" id="JAACYR010000003">
    <property type="protein sequence ID" value="NDJ87802.1"/>
    <property type="molecule type" value="Genomic_DNA"/>
</dbReference>
<organism evidence="5 7">
    <name type="scientific">Mycolicibacter kumamotonensis</name>
    <dbReference type="NCBI Taxonomy" id="354243"/>
    <lineage>
        <taxon>Bacteria</taxon>
        <taxon>Bacillati</taxon>
        <taxon>Actinomycetota</taxon>
        <taxon>Actinomycetes</taxon>
        <taxon>Mycobacteriales</taxon>
        <taxon>Mycobacteriaceae</taxon>
        <taxon>Mycolicibacter</taxon>
    </lineage>
</organism>
<reference evidence="5 7" key="1">
    <citation type="submission" date="2015-06" db="EMBL/GenBank/DDBJ databases">
        <title>Genome sequence of Mycobacterium kumamotonense strain Roo.</title>
        <authorList>
            <person name="Greninger A.L."/>
            <person name="Cunningham G."/>
            <person name="Miller S."/>
        </authorList>
    </citation>
    <scope>NUCLEOTIDE SEQUENCE [LARGE SCALE GENOMIC DNA]</scope>
    <source>
        <strain evidence="5 7">Roo</strain>
    </source>
</reference>
<dbReference type="STRING" id="354243.BST28_12200"/>
<accession>A0A1B8SGY1</accession>
<dbReference type="EMBL" id="MVHU01000016">
    <property type="protein sequence ID" value="ORA79341.1"/>
    <property type="molecule type" value="Genomic_DNA"/>
</dbReference>
<dbReference type="SUPFAM" id="SSF46689">
    <property type="entry name" value="Homeodomain-like"/>
    <property type="match status" value="1"/>
</dbReference>
<evidence type="ECO:0000256" key="2">
    <source>
        <dbReference type="PROSITE-ProRule" id="PRU00335"/>
    </source>
</evidence>
<dbReference type="PRINTS" id="PR00455">
    <property type="entry name" value="HTHTETR"/>
</dbReference>
<dbReference type="PANTHER" id="PTHR30055">
    <property type="entry name" value="HTH-TYPE TRANSCRIPTIONAL REGULATOR RUTR"/>
    <property type="match status" value="1"/>
</dbReference>